<reference evidence="3" key="1">
    <citation type="journal article" date="2017" name="Genome Biol.">
        <title>Comparative genomics reveals high biological diversity and specific adaptations in the industrially and medically important fungal genus Aspergillus.</title>
        <authorList>
            <person name="de Vries R.P."/>
            <person name="Riley R."/>
            <person name="Wiebenga A."/>
            <person name="Aguilar-Osorio G."/>
            <person name="Amillis S."/>
            <person name="Uchima C.A."/>
            <person name="Anderluh G."/>
            <person name="Asadollahi M."/>
            <person name="Askin M."/>
            <person name="Barry K."/>
            <person name="Battaglia E."/>
            <person name="Bayram O."/>
            <person name="Benocci T."/>
            <person name="Braus-Stromeyer S.A."/>
            <person name="Caldana C."/>
            <person name="Canovas D."/>
            <person name="Cerqueira G.C."/>
            <person name="Chen F."/>
            <person name="Chen W."/>
            <person name="Choi C."/>
            <person name="Clum A."/>
            <person name="Dos Santos R.A."/>
            <person name="Damasio A.R."/>
            <person name="Diallinas G."/>
            <person name="Emri T."/>
            <person name="Fekete E."/>
            <person name="Flipphi M."/>
            <person name="Freyberg S."/>
            <person name="Gallo A."/>
            <person name="Gournas C."/>
            <person name="Habgood R."/>
            <person name="Hainaut M."/>
            <person name="Harispe M.L."/>
            <person name="Henrissat B."/>
            <person name="Hilden K.S."/>
            <person name="Hope R."/>
            <person name="Hossain A."/>
            <person name="Karabika E."/>
            <person name="Karaffa L."/>
            <person name="Karanyi Z."/>
            <person name="Krasevec N."/>
            <person name="Kuo A."/>
            <person name="Kusch H."/>
            <person name="LaButti K."/>
            <person name="Lagendijk E.L."/>
            <person name="Lapidus A."/>
            <person name="Levasseur A."/>
            <person name="Lindquist E."/>
            <person name="Lipzen A."/>
            <person name="Logrieco A.F."/>
            <person name="MacCabe A."/>
            <person name="Maekelae M.R."/>
            <person name="Malavazi I."/>
            <person name="Melin P."/>
            <person name="Meyer V."/>
            <person name="Mielnichuk N."/>
            <person name="Miskei M."/>
            <person name="Molnar A.P."/>
            <person name="Mule G."/>
            <person name="Ngan C.Y."/>
            <person name="Orejas M."/>
            <person name="Orosz E."/>
            <person name="Ouedraogo J.P."/>
            <person name="Overkamp K.M."/>
            <person name="Park H.-S."/>
            <person name="Perrone G."/>
            <person name="Piumi F."/>
            <person name="Punt P.J."/>
            <person name="Ram A.F."/>
            <person name="Ramon A."/>
            <person name="Rauscher S."/>
            <person name="Record E."/>
            <person name="Riano-Pachon D.M."/>
            <person name="Robert V."/>
            <person name="Roehrig J."/>
            <person name="Ruller R."/>
            <person name="Salamov A."/>
            <person name="Salih N.S."/>
            <person name="Samson R.A."/>
            <person name="Sandor E."/>
            <person name="Sanguinetti M."/>
            <person name="Schuetze T."/>
            <person name="Sepcic K."/>
            <person name="Shelest E."/>
            <person name="Sherlock G."/>
            <person name="Sophianopoulou V."/>
            <person name="Squina F.M."/>
            <person name="Sun H."/>
            <person name="Susca A."/>
            <person name="Todd R.B."/>
            <person name="Tsang A."/>
            <person name="Unkles S.E."/>
            <person name="van de Wiele N."/>
            <person name="van Rossen-Uffink D."/>
            <person name="Oliveira J.V."/>
            <person name="Vesth T.C."/>
            <person name="Visser J."/>
            <person name="Yu J.-H."/>
            <person name="Zhou M."/>
            <person name="Andersen M.R."/>
            <person name="Archer D.B."/>
            <person name="Baker S.E."/>
            <person name="Benoit I."/>
            <person name="Brakhage A.A."/>
            <person name="Braus G.H."/>
            <person name="Fischer R."/>
            <person name="Frisvad J.C."/>
            <person name="Goldman G.H."/>
            <person name="Houbraken J."/>
            <person name="Oakley B."/>
            <person name="Pocsi I."/>
            <person name="Scazzocchio C."/>
            <person name="Seiboth B."/>
            <person name="vanKuyk P.A."/>
            <person name="Wortman J."/>
            <person name="Dyer P.S."/>
            <person name="Grigoriev I.V."/>
        </authorList>
    </citation>
    <scope>NUCLEOTIDE SEQUENCE [LARGE SCALE GENOMIC DNA]</scope>
    <source>
        <strain evidence="3">CBS 101740 / IMI 381727 / IBT 21946</strain>
    </source>
</reference>
<dbReference type="AlphaFoldDB" id="A0A1L9UCT4"/>
<keyword evidence="1" id="KW-1133">Transmembrane helix</keyword>
<protein>
    <submittedName>
        <fullName evidence="2">Uncharacterized protein</fullName>
    </submittedName>
</protein>
<sequence length="129" mass="14254">MIIVLTNSCTCMQQLITITLVIAIVDYLVSFTSYGYRIEICDWLASKMLHYFILSLHLVNPFIKLFPRQTVIALSPPLRSSPLTPNSGNSGGWQGLALNEVNSNPACILAYYVDTTCALYPSKYQVSGG</sequence>
<dbReference type="VEuPathDB" id="FungiDB:ASPBRDRAFT_32323"/>
<keyword evidence="1" id="KW-0472">Membrane</keyword>
<keyword evidence="1" id="KW-0812">Transmembrane</keyword>
<dbReference type="RefSeq" id="XP_067476731.1">
    <property type="nucleotide sequence ID" value="XM_067623004.1"/>
</dbReference>
<accession>A0A1L9UCT4</accession>
<keyword evidence="3" id="KW-1185">Reference proteome</keyword>
<feature type="transmembrane region" description="Helical" evidence="1">
    <location>
        <begin position="15"/>
        <end position="36"/>
    </location>
</feature>
<evidence type="ECO:0000313" key="3">
    <source>
        <dbReference type="Proteomes" id="UP000184499"/>
    </source>
</evidence>
<dbReference type="Proteomes" id="UP000184499">
    <property type="component" value="Unassembled WGS sequence"/>
</dbReference>
<dbReference type="GeneID" id="93575492"/>
<name>A0A1L9UCT4_ASPBC</name>
<gene>
    <name evidence="2" type="ORF">ASPBRDRAFT_32323</name>
</gene>
<dbReference type="EMBL" id="KV878688">
    <property type="protein sequence ID" value="OJJ69482.1"/>
    <property type="molecule type" value="Genomic_DNA"/>
</dbReference>
<proteinExistence type="predicted"/>
<evidence type="ECO:0000313" key="2">
    <source>
        <dbReference type="EMBL" id="OJJ69482.1"/>
    </source>
</evidence>
<evidence type="ECO:0000256" key="1">
    <source>
        <dbReference type="SAM" id="Phobius"/>
    </source>
</evidence>
<organism evidence="2 3">
    <name type="scientific">Aspergillus brasiliensis (strain CBS 101740 / IMI 381727 / IBT 21946)</name>
    <dbReference type="NCBI Taxonomy" id="767769"/>
    <lineage>
        <taxon>Eukaryota</taxon>
        <taxon>Fungi</taxon>
        <taxon>Dikarya</taxon>
        <taxon>Ascomycota</taxon>
        <taxon>Pezizomycotina</taxon>
        <taxon>Eurotiomycetes</taxon>
        <taxon>Eurotiomycetidae</taxon>
        <taxon>Eurotiales</taxon>
        <taxon>Aspergillaceae</taxon>
        <taxon>Aspergillus</taxon>
        <taxon>Aspergillus subgen. Circumdati</taxon>
    </lineage>
</organism>